<protein>
    <recommendedName>
        <fullName evidence="1">N-acetyltransferase domain-containing protein</fullName>
    </recommendedName>
</protein>
<dbReference type="GO" id="GO:0016747">
    <property type="term" value="F:acyltransferase activity, transferring groups other than amino-acyl groups"/>
    <property type="evidence" value="ECO:0007669"/>
    <property type="project" value="InterPro"/>
</dbReference>
<name>W4G0K9_APHAT</name>
<dbReference type="Gene3D" id="3.40.630.30">
    <property type="match status" value="1"/>
</dbReference>
<feature type="domain" description="N-acetyltransferase" evidence="1">
    <location>
        <begin position="48"/>
        <end position="202"/>
    </location>
</feature>
<organism evidence="2">
    <name type="scientific">Aphanomyces astaci</name>
    <name type="common">Crayfish plague agent</name>
    <dbReference type="NCBI Taxonomy" id="112090"/>
    <lineage>
        <taxon>Eukaryota</taxon>
        <taxon>Sar</taxon>
        <taxon>Stramenopiles</taxon>
        <taxon>Oomycota</taxon>
        <taxon>Saprolegniomycetes</taxon>
        <taxon>Saprolegniales</taxon>
        <taxon>Verrucalvaceae</taxon>
        <taxon>Aphanomyces</taxon>
    </lineage>
</organism>
<dbReference type="SUPFAM" id="SSF55729">
    <property type="entry name" value="Acyl-CoA N-acyltransferases (Nat)"/>
    <property type="match status" value="1"/>
</dbReference>
<dbReference type="InterPro" id="IPR016181">
    <property type="entry name" value="Acyl_CoA_acyltransferase"/>
</dbReference>
<dbReference type="AlphaFoldDB" id="W4G0K9"/>
<dbReference type="RefSeq" id="XP_009837612.1">
    <property type="nucleotide sequence ID" value="XM_009839310.1"/>
</dbReference>
<evidence type="ECO:0000259" key="1">
    <source>
        <dbReference type="PROSITE" id="PS51186"/>
    </source>
</evidence>
<proteinExistence type="predicted"/>
<accession>W4G0K9</accession>
<reference evidence="2" key="1">
    <citation type="submission" date="2013-12" db="EMBL/GenBank/DDBJ databases">
        <title>The Genome Sequence of Aphanomyces astaci APO3.</title>
        <authorList>
            <consortium name="The Broad Institute Genomics Platform"/>
            <person name="Russ C."/>
            <person name="Tyler B."/>
            <person name="van West P."/>
            <person name="Dieguez-Uribeondo J."/>
            <person name="Young S.K."/>
            <person name="Zeng Q."/>
            <person name="Gargeya S."/>
            <person name="Fitzgerald M."/>
            <person name="Abouelleil A."/>
            <person name="Alvarado L."/>
            <person name="Chapman S.B."/>
            <person name="Gainer-Dewar J."/>
            <person name="Goldberg J."/>
            <person name="Griggs A."/>
            <person name="Gujja S."/>
            <person name="Hansen M."/>
            <person name="Howarth C."/>
            <person name="Imamovic A."/>
            <person name="Ireland A."/>
            <person name="Larimer J."/>
            <person name="McCowan C."/>
            <person name="Murphy C."/>
            <person name="Pearson M."/>
            <person name="Poon T.W."/>
            <person name="Priest M."/>
            <person name="Roberts A."/>
            <person name="Saif S."/>
            <person name="Shea T."/>
            <person name="Sykes S."/>
            <person name="Wortman J."/>
            <person name="Nusbaum C."/>
            <person name="Birren B."/>
        </authorList>
    </citation>
    <scope>NUCLEOTIDE SEQUENCE [LARGE SCALE GENOMIC DNA]</scope>
    <source>
        <strain evidence="2">APO3</strain>
    </source>
</reference>
<dbReference type="OrthoDB" id="73196at2759"/>
<sequence length="202" mass="22665">MSLCRVCNHHHEDGVKCTICGHIGKSKVFQFLKNNRPINQLRFVSFCVDVNDSPSKGNWSLARLVRERNFGKATIGLFDSHDHSTTCNHALTFVGDAPVAAARWSWSVDNGVEVAVIDKLSVIDIRRRRTYGTYILSNIIEDIKAKMAVEGRTLYALVANVAHDQLHPAWKLFVKFGFQPMGEPFAVPSSTHLHVKMVLLHS</sequence>
<dbReference type="PROSITE" id="PS51186">
    <property type="entry name" value="GNAT"/>
    <property type="match status" value="1"/>
</dbReference>
<dbReference type="VEuPathDB" id="FungiDB:H257_12183"/>
<dbReference type="EMBL" id="KI913152">
    <property type="protein sequence ID" value="ETV72826.1"/>
    <property type="molecule type" value="Genomic_DNA"/>
</dbReference>
<gene>
    <name evidence="2" type="ORF">H257_12183</name>
</gene>
<evidence type="ECO:0000313" key="2">
    <source>
        <dbReference type="EMBL" id="ETV72826.1"/>
    </source>
</evidence>
<dbReference type="InterPro" id="IPR000182">
    <property type="entry name" value="GNAT_dom"/>
</dbReference>
<dbReference type="GeneID" id="20814179"/>